<evidence type="ECO:0000256" key="2">
    <source>
        <dbReference type="SAM" id="Phobius"/>
    </source>
</evidence>
<feature type="transmembrane region" description="Helical" evidence="2">
    <location>
        <begin position="95"/>
        <end position="114"/>
    </location>
</feature>
<dbReference type="RefSeq" id="WP_310428531.1">
    <property type="nucleotide sequence ID" value="NZ_JAVDYC010000001.1"/>
</dbReference>
<reference evidence="3 4" key="1">
    <citation type="submission" date="2023-07" db="EMBL/GenBank/DDBJ databases">
        <title>Sequencing the genomes of 1000 actinobacteria strains.</title>
        <authorList>
            <person name="Klenk H.-P."/>
        </authorList>
    </citation>
    <scope>NUCLEOTIDE SEQUENCE [LARGE SCALE GENOMIC DNA]</scope>
    <source>
        <strain evidence="3 4">DSM 44711</strain>
    </source>
</reference>
<gene>
    <name evidence="3" type="ORF">J2S44_008097</name>
</gene>
<feature type="region of interest" description="Disordered" evidence="1">
    <location>
        <begin position="34"/>
        <end position="64"/>
    </location>
</feature>
<evidence type="ECO:0000313" key="4">
    <source>
        <dbReference type="Proteomes" id="UP001183629"/>
    </source>
</evidence>
<evidence type="ECO:0000256" key="1">
    <source>
        <dbReference type="SAM" id="MobiDB-lite"/>
    </source>
</evidence>
<accession>A0AAE3ZXQ8</accession>
<proteinExistence type="predicted"/>
<evidence type="ECO:0000313" key="3">
    <source>
        <dbReference type="EMBL" id="MDR7327847.1"/>
    </source>
</evidence>
<dbReference type="Proteomes" id="UP001183629">
    <property type="component" value="Unassembled WGS sequence"/>
</dbReference>
<protein>
    <submittedName>
        <fullName evidence="3">Uncharacterized protein</fullName>
    </submittedName>
</protein>
<dbReference type="EMBL" id="JAVDYC010000001">
    <property type="protein sequence ID" value="MDR7327847.1"/>
    <property type="molecule type" value="Genomic_DNA"/>
</dbReference>
<keyword evidence="2" id="KW-0472">Membrane</keyword>
<sequence>MSVRRIRRAVEITVRGATPAETIATVRERSARLRESTGLSSRVSDSGRVRARMPANSSTHPSPYLTAHIGPRARSTVVTGRIVESWYPLFYGHMYYVLAAMVGLPTLPLLAFVTGFGNPVPYLALALAAVLGWCGVGMTRQRHLSFAREADELERALRPLFAPPGQRPRDDPSRHRPRRPERPAAAP</sequence>
<name>A0AAE3ZXQ8_9ACTN</name>
<feature type="region of interest" description="Disordered" evidence="1">
    <location>
        <begin position="157"/>
        <end position="187"/>
    </location>
</feature>
<dbReference type="AlphaFoldDB" id="A0AAE3ZXQ8"/>
<comment type="caution">
    <text evidence="3">The sequence shown here is derived from an EMBL/GenBank/DDBJ whole genome shotgun (WGS) entry which is preliminary data.</text>
</comment>
<organism evidence="3 4">
    <name type="scientific">Catenuloplanes niger</name>
    <dbReference type="NCBI Taxonomy" id="587534"/>
    <lineage>
        <taxon>Bacteria</taxon>
        <taxon>Bacillati</taxon>
        <taxon>Actinomycetota</taxon>
        <taxon>Actinomycetes</taxon>
        <taxon>Micromonosporales</taxon>
        <taxon>Micromonosporaceae</taxon>
        <taxon>Catenuloplanes</taxon>
    </lineage>
</organism>
<feature type="transmembrane region" description="Helical" evidence="2">
    <location>
        <begin position="120"/>
        <end position="138"/>
    </location>
</feature>
<keyword evidence="2" id="KW-1133">Transmembrane helix</keyword>
<keyword evidence="2" id="KW-0812">Transmembrane</keyword>
<keyword evidence="4" id="KW-1185">Reference proteome</keyword>